<dbReference type="PANTHER" id="PTHR23011">
    <property type="entry name" value="CYCLIC NUCLEOTIDE-BINDING DOMAIN CONTAINING PROTEIN"/>
    <property type="match status" value="1"/>
</dbReference>
<evidence type="ECO:0000256" key="1">
    <source>
        <dbReference type="SAM" id="MobiDB-lite"/>
    </source>
</evidence>
<dbReference type="SUPFAM" id="SSF51206">
    <property type="entry name" value="cAMP-binding domain-like"/>
    <property type="match status" value="2"/>
</dbReference>
<proteinExistence type="predicted"/>
<dbReference type="InterPro" id="IPR000595">
    <property type="entry name" value="cNMP-bd_dom"/>
</dbReference>
<dbReference type="EMBL" id="CAJNNW010035446">
    <property type="protein sequence ID" value="CAE8727783.1"/>
    <property type="molecule type" value="Genomic_DNA"/>
</dbReference>
<dbReference type="InterPro" id="IPR018488">
    <property type="entry name" value="cNMP-bd_CS"/>
</dbReference>
<name>A0A813LH82_POLGL</name>
<dbReference type="InterPro" id="IPR014710">
    <property type="entry name" value="RmlC-like_jellyroll"/>
</dbReference>
<dbReference type="Gene3D" id="2.60.120.10">
    <property type="entry name" value="Jelly Rolls"/>
    <property type="match status" value="2"/>
</dbReference>
<evidence type="ECO:0000259" key="2">
    <source>
        <dbReference type="PROSITE" id="PS50042"/>
    </source>
</evidence>
<dbReference type="PROSITE" id="PS00889">
    <property type="entry name" value="CNMP_BINDING_2"/>
    <property type="match status" value="1"/>
</dbReference>
<evidence type="ECO:0000313" key="4">
    <source>
        <dbReference type="Proteomes" id="UP000626109"/>
    </source>
</evidence>
<dbReference type="Proteomes" id="UP000626109">
    <property type="component" value="Unassembled WGS sequence"/>
</dbReference>
<dbReference type="AlphaFoldDB" id="A0A813LH82"/>
<sequence length="480" mass="52501">MESKQVGLIEKLARVIFRQGDTPSSCYILAAGSVGVYIKEGNDEANSPRPGDQPTGQSPLDQMPSLLDDQGRTVYATAEGFSCFTEESRLGACVVTLNTGTIFGELALVNDAPRAASVKCLQDCDFLTLPAKNFRMVLRDFMDVGKASNVLRSVALFANLEAEQPGIAALLARSATFCTEVKDQVIMRQGDVGQSCFIITSGQVAVFASGLGRLDNLDGLQAQWQGAAGKSLADFRRSGKEQQEKDAREEHLRKGSHVPVVRMFQSTEGFSTFSEQSSFGNQTALLEKGSMFGELALVDKAIRKATIVCTQDTEFLVIRQQEYMEAIRKRLEKVRFFHEVVPFMKIKVGRGSITKHASFFFKEEQFPAGRPLLLEAVASKPLLFIVGSGATVELRRFTKPGVSPAYKLADRPLSAPTGETGYCHPRKRLERSVWVKDLMATADTVEEMDGMEGSIYCSMSALPVPDVEPFTAVARALVFA</sequence>
<organism evidence="3 4">
    <name type="scientific">Polarella glacialis</name>
    <name type="common">Dinoflagellate</name>
    <dbReference type="NCBI Taxonomy" id="89957"/>
    <lineage>
        <taxon>Eukaryota</taxon>
        <taxon>Sar</taxon>
        <taxon>Alveolata</taxon>
        <taxon>Dinophyceae</taxon>
        <taxon>Suessiales</taxon>
        <taxon>Suessiaceae</taxon>
        <taxon>Polarella</taxon>
    </lineage>
</organism>
<feature type="domain" description="Cyclic nucleotide-binding" evidence="2">
    <location>
        <begin position="156"/>
        <end position="327"/>
    </location>
</feature>
<dbReference type="Pfam" id="PF00027">
    <property type="entry name" value="cNMP_binding"/>
    <property type="match status" value="1"/>
</dbReference>
<comment type="caution">
    <text evidence="3">The sequence shown here is derived from an EMBL/GenBank/DDBJ whole genome shotgun (WGS) entry which is preliminary data.</text>
</comment>
<accession>A0A813LH82</accession>
<feature type="region of interest" description="Disordered" evidence="1">
    <location>
        <begin position="40"/>
        <end position="64"/>
    </location>
</feature>
<gene>
    <name evidence="3" type="ORF">PGLA2088_LOCUS44913</name>
</gene>
<dbReference type="InterPro" id="IPR018490">
    <property type="entry name" value="cNMP-bd_dom_sf"/>
</dbReference>
<evidence type="ECO:0000313" key="3">
    <source>
        <dbReference type="EMBL" id="CAE8727783.1"/>
    </source>
</evidence>
<feature type="domain" description="Cyclic nucleotide-binding" evidence="2">
    <location>
        <begin position="1"/>
        <end position="44"/>
    </location>
</feature>
<protein>
    <recommendedName>
        <fullName evidence="2">Cyclic nucleotide-binding domain-containing protein</fullName>
    </recommendedName>
</protein>
<feature type="domain" description="Cyclic nucleotide-binding" evidence="2">
    <location>
        <begin position="69"/>
        <end position="138"/>
    </location>
</feature>
<reference evidence="3" key="1">
    <citation type="submission" date="2021-02" db="EMBL/GenBank/DDBJ databases">
        <authorList>
            <person name="Dougan E. K."/>
            <person name="Rhodes N."/>
            <person name="Thang M."/>
            <person name="Chan C."/>
        </authorList>
    </citation>
    <scope>NUCLEOTIDE SEQUENCE</scope>
</reference>
<dbReference type="CDD" id="cd00038">
    <property type="entry name" value="CAP_ED"/>
    <property type="match status" value="2"/>
</dbReference>
<dbReference type="PROSITE" id="PS50042">
    <property type="entry name" value="CNMP_BINDING_3"/>
    <property type="match status" value="3"/>
</dbReference>
<dbReference type="PANTHER" id="PTHR23011:SF28">
    <property type="entry name" value="CYCLIC NUCLEOTIDE-BINDING DOMAIN CONTAINING PROTEIN"/>
    <property type="match status" value="1"/>
</dbReference>